<dbReference type="GO" id="GO:0051539">
    <property type="term" value="F:4 iron, 4 sulfur cluster binding"/>
    <property type="evidence" value="ECO:0007669"/>
    <property type="project" value="UniProtKB-KW"/>
</dbReference>
<keyword evidence="6" id="KW-0560">Oxidoreductase</keyword>
<evidence type="ECO:0000256" key="6">
    <source>
        <dbReference type="HAMAP-Rule" id="MF_00992"/>
    </source>
</evidence>
<dbReference type="PIRSF" id="PIRSF004762">
    <property type="entry name" value="CHP00423"/>
    <property type="match status" value="1"/>
</dbReference>
<dbReference type="UniPathway" id="UPA00079"/>
<dbReference type="PANTHER" id="PTHR43076:SF1">
    <property type="entry name" value="LIPOYL SYNTHASE 2"/>
    <property type="match status" value="1"/>
</dbReference>
<evidence type="ECO:0000256" key="5">
    <source>
        <dbReference type="ARBA" id="ARBA00023014"/>
    </source>
</evidence>
<dbReference type="InterPro" id="IPR058240">
    <property type="entry name" value="rSAM_sf"/>
</dbReference>
<keyword evidence="2 6" id="KW-0949">S-adenosyl-L-methionine</keyword>
<dbReference type="SFLD" id="SFLDG01389">
    <property type="entry name" value="menaquinone_synthsis_involved"/>
    <property type="match status" value="1"/>
</dbReference>
<comment type="cofactor">
    <cofactor evidence="6 7">
        <name>[4Fe-4S] cluster</name>
        <dbReference type="ChEBI" id="CHEBI:49883"/>
    </cofactor>
    <text evidence="6 7">Binds 1 [4Fe-4S] cluster. The cluster is coordinated with 3 cysteines and an exchangeable S-adenosyl-L-methionine.</text>
</comment>
<dbReference type="Gene3D" id="3.20.20.70">
    <property type="entry name" value="Aldolase class I"/>
    <property type="match status" value="1"/>
</dbReference>
<feature type="binding site" evidence="8">
    <location>
        <position position="297"/>
    </location>
    <ligand>
        <name>(3R)-3-methyl-D-ornithine</name>
        <dbReference type="ChEBI" id="CHEBI:64642"/>
    </ligand>
</feature>
<keyword evidence="5 6" id="KW-0411">Iron-sulfur</keyword>
<dbReference type="HAMAP" id="MF_00992">
    <property type="entry name" value="MqnC"/>
    <property type="match status" value="1"/>
</dbReference>
<feature type="binding site" evidence="6 7">
    <location>
        <position position="82"/>
    </location>
    <ligand>
        <name>[4Fe-4S] cluster</name>
        <dbReference type="ChEBI" id="CHEBI:49883"/>
        <note>4Fe-4S-S-AdoMet</note>
    </ligand>
</feature>
<comment type="similarity">
    <text evidence="6">Belongs to the radical SAM superfamily. MqnC family.</text>
</comment>
<feature type="binding site" evidence="8">
    <location>
        <position position="81"/>
    </location>
    <ligand>
        <name>S-adenosyl-L-methionine</name>
        <dbReference type="ChEBI" id="CHEBI:59789"/>
    </ligand>
</feature>
<feature type="binding site" evidence="6 7">
    <location>
        <position position="75"/>
    </location>
    <ligand>
        <name>[4Fe-4S] cluster</name>
        <dbReference type="ChEBI" id="CHEBI:49883"/>
        <note>4Fe-4S-S-AdoMet</note>
    </ligand>
</feature>
<dbReference type="InterPro" id="IPR020050">
    <property type="entry name" value="FO_synthase_su2"/>
</dbReference>
<keyword evidence="4 6" id="KW-0408">Iron</keyword>
<evidence type="ECO:0000259" key="9">
    <source>
        <dbReference type="PROSITE" id="PS51918"/>
    </source>
</evidence>
<feature type="binding site" evidence="8">
    <location>
        <position position="186"/>
    </location>
    <ligand>
        <name>S-adenosyl-L-methionine</name>
        <dbReference type="ChEBI" id="CHEBI:59789"/>
    </ligand>
</feature>
<evidence type="ECO:0000313" key="10">
    <source>
        <dbReference type="EMBL" id="PIZ36061.1"/>
    </source>
</evidence>
<name>A0A2M7T666_9ACTN</name>
<evidence type="ECO:0000313" key="11">
    <source>
        <dbReference type="Proteomes" id="UP000230956"/>
    </source>
</evidence>
<dbReference type="Pfam" id="PF19288">
    <property type="entry name" value="CofH_C"/>
    <property type="match status" value="1"/>
</dbReference>
<dbReference type="GO" id="GO:0046992">
    <property type="term" value="F:oxidoreductase activity, acting on X-H and Y-H to form an X-Y bond"/>
    <property type="evidence" value="ECO:0007669"/>
    <property type="project" value="UniProtKB-UniRule"/>
</dbReference>
<dbReference type="SUPFAM" id="SSF102114">
    <property type="entry name" value="Radical SAM enzymes"/>
    <property type="match status" value="1"/>
</dbReference>
<reference evidence="11" key="1">
    <citation type="submission" date="2017-09" db="EMBL/GenBank/DDBJ databases">
        <title>Depth-based differentiation of microbial function through sediment-hosted aquifers and enrichment of novel symbionts in the deep terrestrial subsurface.</title>
        <authorList>
            <person name="Probst A.J."/>
            <person name="Ladd B."/>
            <person name="Jarett J.K."/>
            <person name="Geller-Mcgrath D.E."/>
            <person name="Sieber C.M.K."/>
            <person name="Emerson J.B."/>
            <person name="Anantharaman K."/>
            <person name="Thomas B.C."/>
            <person name="Malmstrom R."/>
            <person name="Stieglmeier M."/>
            <person name="Klingl A."/>
            <person name="Woyke T."/>
            <person name="Ryan C.M."/>
            <person name="Banfield J.F."/>
        </authorList>
    </citation>
    <scope>NUCLEOTIDE SEQUENCE [LARGE SCALE GENOMIC DNA]</scope>
</reference>
<dbReference type="NCBIfam" id="TIGR03699">
    <property type="entry name" value="menaquin_MqnC"/>
    <property type="match status" value="1"/>
</dbReference>
<dbReference type="SFLD" id="SFLDS00029">
    <property type="entry name" value="Radical_SAM"/>
    <property type="match status" value="1"/>
</dbReference>
<dbReference type="InterPro" id="IPR022431">
    <property type="entry name" value="Cyclic_DHFL_synthase_mqnC"/>
</dbReference>
<dbReference type="SFLD" id="SFLDG01064">
    <property type="entry name" value="F420__menaquinone_cofactor_bio"/>
    <property type="match status" value="1"/>
</dbReference>
<dbReference type="CDD" id="cd01335">
    <property type="entry name" value="Radical_SAM"/>
    <property type="match status" value="1"/>
</dbReference>
<dbReference type="AlphaFoldDB" id="A0A2M7T666"/>
<comment type="function">
    <text evidence="6">Radical SAM enzyme that catalyzes the cyclization of dehypoxanthine futalosine (DHFL) into cyclic dehypoxanthine futalosine (CDHFL), a step in the biosynthesis of menaquinone (MK, vitamin K2).</text>
</comment>
<comment type="catalytic activity">
    <reaction evidence="6">
        <text>dehypoxanthine futalosine + S-adenosyl-L-methionine = cyclic dehypoxanthinylfutalosinate + 5'-deoxyadenosine + L-methionine + H(+)</text>
        <dbReference type="Rhea" id="RHEA:33083"/>
        <dbReference type="ChEBI" id="CHEBI:15378"/>
        <dbReference type="ChEBI" id="CHEBI:17319"/>
        <dbReference type="ChEBI" id="CHEBI:57844"/>
        <dbReference type="ChEBI" id="CHEBI:58864"/>
        <dbReference type="ChEBI" id="CHEBI:59789"/>
        <dbReference type="ChEBI" id="CHEBI:64270"/>
        <dbReference type="EC" id="1.21.98.1"/>
    </reaction>
</comment>
<dbReference type="PROSITE" id="PS51918">
    <property type="entry name" value="RADICAL_SAM"/>
    <property type="match status" value="1"/>
</dbReference>
<dbReference type="GO" id="GO:0009234">
    <property type="term" value="P:menaquinone biosynthetic process"/>
    <property type="evidence" value="ECO:0007669"/>
    <property type="project" value="UniProtKB-UniRule"/>
</dbReference>
<sequence>MDNNLKQSLNQNLNQYEILGEVADGRRLTDEEAVFLLKEGDLLAIGAASDTVRRRRFPDTATFIIDRNINYTNICTSKCRFCAFYRDKEDPEAYLLSNDQIFKKIEETLTLEGTQIMLQGGLHPDLKIDYYEDLLRNIKERYPITIHSFGAPEVAYIAQISDVTVDEALRRLHEAGLDSLPGAGAEILVDHYRQAVSPNKISAERWLEVMEQAHNLGIESTATMMMGGPDSIEDRVEHMSKVRRLQDKTGGFRAFISWVYQPGYTELGGKIVSTRAYLKTLAVSRLFFDNVDHIQGSWVTQGKEIGQLTLSFGADDLGSIMIEENVVRATGIAYAMSKDEMVRIIQATGKRAARRNTVYEVIERF</sequence>
<organism evidence="10 11">
    <name type="scientific">Candidatus Aquicultor secundus</name>
    <dbReference type="NCBI Taxonomy" id="1973895"/>
    <lineage>
        <taxon>Bacteria</taxon>
        <taxon>Bacillati</taxon>
        <taxon>Actinomycetota</taxon>
        <taxon>Candidatus Aquicultoria</taxon>
        <taxon>Candidatus Aquicultorales</taxon>
        <taxon>Candidatus Aquicultoraceae</taxon>
        <taxon>Candidatus Aquicultor</taxon>
    </lineage>
</organism>
<dbReference type="GO" id="GO:0005506">
    <property type="term" value="F:iron ion binding"/>
    <property type="evidence" value="ECO:0007669"/>
    <property type="project" value="UniProtKB-UniRule"/>
</dbReference>
<dbReference type="GO" id="GO:0044689">
    <property type="term" value="F:7,8-didemethyl-8-hydroxy-5-deazariboflavin synthase activity"/>
    <property type="evidence" value="ECO:0007669"/>
    <property type="project" value="TreeGrafter"/>
</dbReference>
<evidence type="ECO:0000256" key="1">
    <source>
        <dbReference type="ARBA" id="ARBA00022485"/>
    </source>
</evidence>
<feature type="binding site" evidence="8">
    <location>
        <position position="319"/>
    </location>
    <ligand>
        <name>(3R)-3-methyl-D-ornithine</name>
        <dbReference type="ChEBI" id="CHEBI:64642"/>
    </ligand>
</feature>
<dbReference type="SFLD" id="SFLDF00343">
    <property type="entry name" value="aminofutalosine_synthase_(mqnE"/>
    <property type="match status" value="1"/>
</dbReference>
<feature type="domain" description="Radical SAM core" evidence="9">
    <location>
        <begin position="61"/>
        <end position="290"/>
    </location>
</feature>
<feature type="binding site" evidence="6 7">
    <location>
        <position position="79"/>
    </location>
    <ligand>
        <name>[4Fe-4S] cluster</name>
        <dbReference type="ChEBI" id="CHEBI:49883"/>
        <note>4Fe-4S-S-AdoMet</note>
    </ligand>
</feature>
<dbReference type="NCBIfam" id="TIGR00423">
    <property type="entry name" value="CofH family radical SAM protein"/>
    <property type="match status" value="1"/>
</dbReference>
<protein>
    <recommendedName>
        <fullName evidence="6">Cyclic dehypoxanthine futalosine synthase</fullName>
        <shortName evidence="6">Cyclic DHFL synthase</shortName>
        <ecNumber evidence="6">1.21.98.1</ecNumber>
    </recommendedName>
    <alternativeName>
        <fullName evidence="6">Dehypoxanthine futalosine cyclase</fullName>
        <shortName evidence="6">DHFL cyclase</shortName>
    </alternativeName>
    <alternativeName>
        <fullName evidence="6">Menaquinone biosynthetic enzyme MqnC</fullName>
    </alternativeName>
</protein>
<dbReference type="InterPro" id="IPR013785">
    <property type="entry name" value="Aldolase_TIM"/>
</dbReference>
<accession>A0A2M7T666</accession>
<proteinExistence type="inferred from homology"/>
<evidence type="ECO:0000256" key="3">
    <source>
        <dbReference type="ARBA" id="ARBA00022723"/>
    </source>
</evidence>
<evidence type="ECO:0000256" key="4">
    <source>
        <dbReference type="ARBA" id="ARBA00023004"/>
    </source>
</evidence>
<dbReference type="SFLD" id="SFLDF00342">
    <property type="entry name" value="cyclic_dehypoxanthine_futalosi"/>
    <property type="match status" value="1"/>
</dbReference>
<gene>
    <name evidence="6 10" type="primary">mqnC</name>
    <name evidence="10" type="ORF">COY37_09310</name>
</gene>
<keyword evidence="1 6" id="KW-0004">4Fe-4S</keyword>
<dbReference type="InterPro" id="IPR007197">
    <property type="entry name" value="rSAM"/>
</dbReference>
<evidence type="ECO:0000256" key="2">
    <source>
        <dbReference type="ARBA" id="ARBA00022691"/>
    </source>
</evidence>
<dbReference type="EMBL" id="PFNG01000215">
    <property type="protein sequence ID" value="PIZ36061.1"/>
    <property type="molecule type" value="Genomic_DNA"/>
</dbReference>
<dbReference type="GO" id="GO:0016765">
    <property type="term" value="F:transferase activity, transferring alkyl or aryl (other than methyl) groups"/>
    <property type="evidence" value="ECO:0007669"/>
    <property type="project" value="InterPro"/>
</dbReference>
<dbReference type="EC" id="1.21.98.1" evidence="6"/>
<dbReference type="InterPro" id="IPR034405">
    <property type="entry name" value="F420"/>
</dbReference>
<dbReference type="InterPro" id="IPR045567">
    <property type="entry name" value="CofH/MnqC-like_C"/>
</dbReference>
<evidence type="ECO:0000256" key="8">
    <source>
        <dbReference type="PIRSR" id="PIRSR004762-2"/>
    </source>
</evidence>
<comment type="pathway">
    <text evidence="6">Quinol/quinone metabolism; menaquinone biosynthesis.</text>
</comment>
<keyword evidence="6" id="KW-0474">Menaquinone biosynthesis</keyword>
<dbReference type="Pfam" id="PF04055">
    <property type="entry name" value="Radical_SAM"/>
    <property type="match status" value="1"/>
</dbReference>
<dbReference type="PANTHER" id="PTHR43076">
    <property type="entry name" value="FO SYNTHASE (COFH)"/>
    <property type="match status" value="1"/>
</dbReference>
<comment type="caution">
    <text evidence="10">The sequence shown here is derived from an EMBL/GenBank/DDBJ whole genome shotgun (WGS) entry which is preliminary data.</text>
</comment>
<evidence type="ECO:0000256" key="7">
    <source>
        <dbReference type="PIRSR" id="PIRSR004762-1"/>
    </source>
</evidence>
<dbReference type="Proteomes" id="UP000230956">
    <property type="component" value="Unassembled WGS sequence"/>
</dbReference>
<dbReference type="RefSeq" id="WP_286678961.1">
    <property type="nucleotide sequence ID" value="NZ_MNXI01000118.1"/>
</dbReference>
<keyword evidence="3 6" id="KW-0479">Metal-binding</keyword>